<evidence type="ECO:0000313" key="4">
    <source>
        <dbReference type="EMBL" id="SDX46259.1"/>
    </source>
</evidence>
<dbReference type="SUPFAM" id="SSF117457">
    <property type="entry name" value="FumA C-terminal domain-like"/>
    <property type="match status" value="1"/>
</dbReference>
<evidence type="ECO:0000256" key="2">
    <source>
        <dbReference type="ARBA" id="ARBA00023239"/>
    </source>
</evidence>
<name>A0A1H3BYI1_9FIRM</name>
<dbReference type="Gene3D" id="3.20.130.10">
    <property type="entry name" value="Fe-S hydro-lyase, tartrate dehydratase beta-type, catalytic domain"/>
    <property type="match status" value="1"/>
</dbReference>
<dbReference type="EMBL" id="FNNG01000011">
    <property type="protein sequence ID" value="SDX46259.1"/>
    <property type="molecule type" value="Genomic_DNA"/>
</dbReference>
<accession>A0A1H3BYI1</accession>
<dbReference type="Proteomes" id="UP000198828">
    <property type="component" value="Unassembled WGS sequence"/>
</dbReference>
<reference evidence="4 5" key="1">
    <citation type="submission" date="2016-10" db="EMBL/GenBank/DDBJ databases">
        <authorList>
            <person name="de Groot N.N."/>
        </authorList>
    </citation>
    <scope>NUCLEOTIDE SEQUENCE [LARGE SCALE GENOMIC DNA]</scope>
    <source>
        <strain evidence="4 5">DSM 23310</strain>
    </source>
</reference>
<organism evidence="4 5">
    <name type="scientific">Tepidimicrobium xylanilyticum</name>
    <dbReference type="NCBI Taxonomy" id="1123352"/>
    <lineage>
        <taxon>Bacteria</taxon>
        <taxon>Bacillati</taxon>
        <taxon>Bacillota</taxon>
        <taxon>Tissierellia</taxon>
        <taxon>Tissierellales</taxon>
        <taxon>Tepidimicrobiaceae</taxon>
        <taxon>Tepidimicrobium</taxon>
    </lineage>
</organism>
<dbReference type="Pfam" id="PF05683">
    <property type="entry name" value="Fumerase_C"/>
    <property type="match status" value="1"/>
</dbReference>
<sequence length="190" mass="20724">MIKLTTPLTEEKIKGLKMGDNVLLSGTVYTARDAAHERLVKLLEKGENLPIDLKDQVIYYVGPSPAKPGKVIGAAGPTTSYRMDPYTPILLSAGLKGMIGKGDRGDEVIKSIKENKGVYFAAIGGVAALLSRSIKEAEIVAYEDLGSEAIRRLKVENLPLIVAIDSEGNNLYTNGRKMYLEERKARAYLE</sequence>
<keyword evidence="5" id="KW-1185">Reference proteome</keyword>
<evidence type="ECO:0000259" key="3">
    <source>
        <dbReference type="Pfam" id="PF05683"/>
    </source>
</evidence>
<dbReference type="InterPro" id="IPR004647">
    <property type="entry name" value="Fe-S_hydro-lyase_TtdB-typ_cat"/>
</dbReference>
<dbReference type="AlphaFoldDB" id="A0A1H3BYI1"/>
<evidence type="ECO:0000313" key="5">
    <source>
        <dbReference type="Proteomes" id="UP000198828"/>
    </source>
</evidence>
<comment type="similarity">
    <text evidence="1">Belongs to the class-I fumarase family.</text>
</comment>
<dbReference type="NCBIfam" id="TIGR00723">
    <property type="entry name" value="ttdB_fumA_fumB"/>
    <property type="match status" value="1"/>
</dbReference>
<gene>
    <name evidence="4" type="ORF">SAMN05660923_02344</name>
</gene>
<dbReference type="NCBIfam" id="NF005310">
    <property type="entry name" value="PRK06842.1"/>
    <property type="match status" value="1"/>
</dbReference>
<dbReference type="RefSeq" id="WP_200773768.1">
    <property type="nucleotide sequence ID" value="NZ_BSYN01000006.1"/>
</dbReference>
<dbReference type="PANTHER" id="PTHR43351:SF2">
    <property type="entry name" value="L(+)-TARTRATE DEHYDRATASE SUBUNIT BETA-RELATED"/>
    <property type="match status" value="1"/>
</dbReference>
<dbReference type="GO" id="GO:0016836">
    <property type="term" value="F:hydro-lyase activity"/>
    <property type="evidence" value="ECO:0007669"/>
    <property type="project" value="InterPro"/>
</dbReference>
<dbReference type="InterPro" id="IPR036660">
    <property type="entry name" value="Fe-S_hydroAse_TtdB_cat_sf"/>
</dbReference>
<protein>
    <submittedName>
        <fullName evidence="4">Fumarate hydratase subunit beta</fullName>
    </submittedName>
</protein>
<proteinExistence type="inferred from homology"/>
<evidence type="ECO:0000256" key="1">
    <source>
        <dbReference type="ARBA" id="ARBA00008876"/>
    </source>
</evidence>
<keyword evidence="2" id="KW-0456">Lyase</keyword>
<dbReference type="PANTHER" id="PTHR43351">
    <property type="entry name" value="L(+)-TARTRATE DEHYDRATASE SUBUNIT BETA"/>
    <property type="match status" value="1"/>
</dbReference>
<feature type="domain" description="Fe-S hydro-lyase tartrate dehydratase beta-type catalytic" evidence="3">
    <location>
        <begin position="2"/>
        <end position="174"/>
    </location>
</feature>